<sequence length="435" mass="47359">MNPTSALRGSADDGAQPQRLARDNQALESLLERLESLVGQGYMDVIGRVFHSMPTKHASVSFSEHARVPERRDVLHLGSYNYSGLNGHPRINEAAIDAIRHYGTTSSGVRLLNGTSELHLEMERRLAQFLGVEAVITFSSGFAANLAALGTLCREGDVVLSDMLNHQSIVDGLRLSAARVVPYRHASLRSLESHLQRLPAQQRKFIVTDGVFSMDGDLAPLDRIAELARRYNAFLIVDDAHGTGHLGPHGRGTPALFGVAGQVDVLTGSLSKGLPGVGGFIATRHETASLLRAGANPYIFSASLPPPVLASIIAALDVLEASPQIIEQLRDKTEYFVATLRARGFDLLDTRSSIIPLMTYEEHKAYELAKALHLRGVYVNPVAHPAVSRSRARVRINLSANLTREELDYSIEAITDVGRTLRLIDAHGARDGRRV</sequence>
<reference evidence="4" key="1">
    <citation type="journal article" date="2022" name="Microbiol. Spectr.">
        <title>An Nuclear Magnetic Resonance Fingerprint Matching Approach for the Identification and Structural Re-Evaluation of Pseudomonas Lipopeptides.</title>
        <authorList>
            <person name="De Roo V."/>
            <person name="Verleysen Y."/>
            <person name="Kovacs B."/>
            <person name="De Vleeschouwer M."/>
            <person name="Muangkaew P."/>
            <person name="Girard L."/>
            <person name="Hofte M."/>
            <person name="De Mot R."/>
            <person name="Madder A."/>
            <person name="Geudens N."/>
            <person name="Martins J.C."/>
        </authorList>
    </citation>
    <scope>NUCLEOTIDE SEQUENCE</scope>
    <source>
        <strain evidence="4">COR51</strain>
    </source>
</reference>
<name>A0ABT2VFA2_9PSED</name>
<protein>
    <submittedName>
        <fullName evidence="4">Aminotransferase class I/II-fold pyridoxal phosphate-dependent enzyme</fullName>
    </submittedName>
</protein>
<dbReference type="InterPro" id="IPR015421">
    <property type="entry name" value="PyrdxlP-dep_Trfase_major"/>
</dbReference>
<gene>
    <name evidence="4" type="ORF">OC929_19545</name>
</gene>
<keyword evidence="4" id="KW-0032">Aminotransferase</keyword>
<accession>A0ABT2VFA2</accession>
<evidence type="ECO:0000313" key="4">
    <source>
        <dbReference type="EMBL" id="MCU7240254.1"/>
    </source>
</evidence>
<reference evidence="4" key="3">
    <citation type="journal article" date="2023" name="mSystems">
        <title>Charting the Lipopeptidome of Nonpathogenic Pseudomonas.</title>
        <authorList>
            <person name="Cesa-Luna C."/>
            <person name="Geudens N."/>
            <person name="Girard L."/>
            <person name="De Roo V."/>
            <person name="Maklad H.R."/>
            <person name="Martins J.C."/>
            <person name="Hofte M."/>
            <person name="De Mot R."/>
        </authorList>
    </citation>
    <scope>NUCLEOTIDE SEQUENCE</scope>
    <source>
        <strain evidence="4">COR51</strain>
    </source>
</reference>
<evidence type="ECO:0000256" key="1">
    <source>
        <dbReference type="ARBA" id="ARBA00001933"/>
    </source>
</evidence>
<dbReference type="InterPro" id="IPR004839">
    <property type="entry name" value="Aminotransferase_I/II_large"/>
</dbReference>
<reference evidence="4" key="2">
    <citation type="submission" date="2022-09" db="EMBL/GenBank/DDBJ databases">
        <authorList>
            <person name="Cesa-Luna C."/>
            <person name="Girard L."/>
            <person name="Lood C."/>
            <person name="Hofte M."/>
            <person name="De Mot R."/>
        </authorList>
    </citation>
    <scope>NUCLEOTIDE SEQUENCE</scope>
    <source>
        <strain evidence="4">COR51</strain>
    </source>
</reference>
<evidence type="ECO:0000313" key="5">
    <source>
        <dbReference type="Proteomes" id="UP001139994"/>
    </source>
</evidence>
<dbReference type="PANTHER" id="PTHR13693">
    <property type="entry name" value="CLASS II AMINOTRANSFERASE/8-AMINO-7-OXONONANOATE SYNTHASE"/>
    <property type="match status" value="1"/>
</dbReference>
<dbReference type="RefSeq" id="WP_050704277.1">
    <property type="nucleotide sequence ID" value="NZ_JAOSLA010000037.1"/>
</dbReference>
<dbReference type="InterPro" id="IPR050087">
    <property type="entry name" value="AON_synthase_class-II"/>
</dbReference>
<dbReference type="GO" id="GO:0008483">
    <property type="term" value="F:transaminase activity"/>
    <property type="evidence" value="ECO:0007669"/>
    <property type="project" value="UniProtKB-KW"/>
</dbReference>
<comment type="caution">
    <text evidence="4">The sequence shown here is derived from an EMBL/GenBank/DDBJ whole genome shotgun (WGS) entry which is preliminary data.</text>
</comment>
<evidence type="ECO:0000256" key="2">
    <source>
        <dbReference type="ARBA" id="ARBA00022679"/>
    </source>
</evidence>
<dbReference type="InterPro" id="IPR015424">
    <property type="entry name" value="PyrdxlP-dep_Trfase"/>
</dbReference>
<dbReference type="Gene3D" id="3.90.1150.10">
    <property type="entry name" value="Aspartate Aminotransferase, domain 1"/>
    <property type="match status" value="1"/>
</dbReference>
<dbReference type="Gene3D" id="3.40.640.10">
    <property type="entry name" value="Type I PLP-dependent aspartate aminotransferase-like (Major domain)"/>
    <property type="match status" value="1"/>
</dbReference>
<dbReference type="InterPro" id="IPR015422">
    <property type="entry name" value="PyrdxlP-dep_Trfase_small"/>
</dbReference>
<dbReference type="Pfam" id="PF00155">
    <property type="entry name" value="Aminotran_1_2"/>
    <property type="match status" value="1"/>
</dbReference>
<dbReference type="EMBL" id="JAOSLA010000037">
    <property type="protein sequence ID" value="MCU7240254.1"/>
    <property type="molecule type" value="Genomic_DNA"/>
</dbReference>
<dbReference type="SUPFAM" id="SSF53383">
    <property type="entry name" value="PLP-dependent transferases"/>
    <property type="match status" value="1"/>
</dbReference>
<keyword evidence="5" id="KW-1185">Reference proteome</keyword>
<evidence type="ECO:0000259" key="3">
    <source>
        <dbReference type="Pfam" id="PF00155"/>
    </source>
</evidence>
<dbReference type="CDD" id="cd06454">
    <property type="entry name" value="KBL_like"/>
    <property type="match status" value="1"/>
</dbReference>
<dbReference type="Proteomes" id="UP001139994">
    <property type="component" value="Unassembled WGS sequence"/>
</dbReference>
<organism evidence="4 5">
    <name type="scientific">Pseudomonas peradeniyensis</name>
    <dbReference type="NCBI Taxonomy" id="2745488"/>
    <lineage>
        <taxon>Bacteria</taxon>
        <taxon>Pseudomonadati</taxon>
        <taxon>Pseudomonadota</taxon>
        <taxon>Gammaproteobacteria</taxon>
        <taxon>Pseudomonadales</taxon>
        <taxon>Pseudomonadaceae</taxon>
        <taxon>Pseudomonas</taxon>
    </lineage>
</organism>
<feature type="domain" description="Aminotransferase class I/classII large" evidence="3">
    <location>
        <begin position="73"/>
        <end position="414"/>
    </location>
</feature>
<proteinExistence type="predicted"/>
<keyword evidence="2" id="KW-0808">Transferase</keyword>
<comment type="cofactor">
    <cofactor evidence="1">
        <name>pyridoxal 5'-phosphate</name>
        <dbReference type="ChEBI" id="CHEBI:597326"/>
    </cofactor>
</comment>